<proteinExistence type="predicted"/>
<dbReference type="EMBL" id="JALLPJ020000466">
    <property type="protein sequence ID" value="KAL3791401.1"/>
    <property type="molecule type" value="Genomic_DNA"/>
</dbReference>
<keyword evidence="2" id="KW-1185">Reference proteome</keyword>
<organism evidence="1 2">
    <name type="scientific">Cyclotella atomus</name>
    <dbReference type="NCBI Taxonomy" id="382360"/>
    <lineage>
        <taxon>Eukaryota</taxon>
        <taxon>Sar</taxon>
        <taxon>Stramenopiles</taxon>
        <taxon>Ochrophyta</taxon>
        <taxon>Bacillariophyta</taxon>
        <taxon>Coscinodiscophyceae</taxon>
        <taxon>Thalassiosirophycidae</taxon>
        <taxon>Stephanodiscales</taxon>
        <taxon>Stephanodiscaceae</taxon>
        <taxon>Cyclotella</taxon>
    </lineage>
</organism>
<comment type="caution">
    <text evidence="1">The sequence shown here is derived from an EMBL/GenBank/DDBJ whole genome shotgun (WGS) entry which is preliminary data.</text>
</comment>
<name>A0ABD3PVN6_9STRA</name>
<accession>A0ABD3PVN6</accession>
<gene>
    <name evidence="1" type="ORF">ACHAWO_005025</name>
</gene>
<dbReference type="AlphaFoldDB" id="A0ABD3PVN6"/>
<protein>
    <submittedName>
        <fullName evidence="1">Uncharacterized protein</fullName>
    </submittedName>
</protein>
<evidence type="ECO:0000313" key="1">
    <source>
        <dbReference type="EMBL" id="KAL3791401.1"/>
    </source>
</evidence>
<sequence>MVALFSPMRKTPNCTTTDPVHKCKTILSSQKDVVDNLFLLLSNSLNVTHELGNLVVKSLFAFLLELSHFLFVVHWLGSDNSSGDSRPTQWGNGKTHSWMHNILRKVGKAIINRAPLLPSFRDSIRSARFDYKYDRLIQKDKVGLQVHLATAGLMGGPKQTSSK</sequence>
<reference evidence="1 2" key="1">
    <citation type="submission" date="2024-10" db="EMBL/GenBank/DDBJ databases">
        <title>Updated reference genomes for cyclostephanoid diatoms.</title>
        <authorList>
            <person name="Roberts W.R."/>
            <person name="Alverson A.J."/>
        </authorList>
    </citation>
    <scope>NUCLEOTIDE SEQUENCE [LARGE SCALE GENOMIC DNA]</scope>
    <source>
        <strain evidence="1 2">AJA010-31</strain>
    </source>
</reference>
<evidence type="ECO:0000313" key="2">
    <source>
        <dbReference type="Proteomes" id="UP001530400"/>
    </source>
</evidence>
<dbReference type="Proteomes" id="UP001530400">
    <property type="component" value="Unassembled WGS sequence"/>
</dbReference>